<dbReference type="OrthoDB" id="406765at2759"/>
<reference evidence="3" key="1">
    <citation type="submission" date="2022-12" db="EMBL/GenBank/DDBJ databases">
        <authorList>
            <person name="Petersen C."/>
        </authorList>
    </citation>
    <scope>NUCLEOTIDE SEQUENCE</scope>
    <source>
        <strain evidence="3">IBT 29677</strain>
    </source>
</reference>
<dbReference type="Gene3D" id="3.90.1150.10">
    <property type="entry name" value="Aspartate Aminotransferase, domain 1"/>
    <property type="match status" value="1"/>
</dbReference>
<evidence type="ECO:0000256" key="1">
    <source>
        <dbReference type="ARBA" id="ARBA00022898"/>
    </source>
</evidence>
<evidence type="ECO:0000313" key="4">
    <source>
        <dbReference type="Proteomes" id="UP001147747"/>
    </source>
</evidence>
<comment type="caution">
    <text evidence="3">The sequence shown here is derived from an EMBL/GenBank/DDBJ whole genome shotgun (WGS) entry which is preliminary data.</text>
</comment>
<dbReference type="SUPFAM" id="SSF53383">
    <property type="entry name" value="PLP-dependent transferases"/>
    <property type="match status" value="1"/>
</dbReference>
<dbReference type="AlphaFoldDB" id="A0A9W9W4E2"/>
<dbReference type="InterPro" id="IPR015424">
    <property type="entry name" value="PyrdxlP-dep_Trfase"/>
</dbReference>
<reference evidence="3" key="2">
    <citation type="journal article" date="2023" name="IMA Fungus">
        <title>Comparative genomic study of the Penicillium genus elucidates a diverse pangenome and 15 lateral gene transfer events.</title>
        <authorList>
            <person name="Petersen C."/>
            <person name="Sorensen T."/>
            <person name="Nielsen M.R."/>
            <person name="Sondergaard T.E."/>
            <person name="Sorensen J.L."/>
            <person name="Fitzpatrick D.A."/>
            <person name="Frisvad J.C."/>
            <person name="Nielsen K.L."/>
        </authorList>
    </citation>
    <scope>NUCLEOTIDE SEQUENCE</scope>
    <source>
        <strain evidence="3">IBT 29677</strain>
    </source>
</reference>
<dbReference type="Proteomes" id="UP001147747">
    <property type="component" value="Unassembled WGS sequence"/>
</dbReference>
<comment type="similarity">
    <text evidence="2">Belongs to the class-III pyridoxal-phosphate-dependent aminotransferase family.</text>
</comment>
<accession>A0A9W9W4E2</accession>
<keyword evidence="3" id="KW-0808">Transferase</keyword>
<organism evidence="3 4">
    <name type="scientific">Penicillium cosmopolitanum</name>
    <dbReference type="NCBI Taxonomy" id="1131564"/>
    <lineage>
        <taxon>Eukaryota</taxon>
        <taxon>Fungi</taxon>
        <taxon>Dikarya</taxon>
        <taxon>Ascomycota</taxon>
        <taxon>Pezizomycotina</taxon>
        <taxon>Eurotiomycetes</taxon>
        <taxon>Eurotiomycetidae</taxon>
        <taxon>Eurotiales</taxon>
        <taxon>Aspergillaceae</taxon>
        <taxon>Penicillium</taxon>
    </lineage>
</organism>
<dbReference type="Gene3D" id="3.40.640.10">
    <property type="entry name" value="Type I PLP-dependent aspartate aminotransferase-like (Major domain)"/>
    <property type="match status" value="1"/>
</dbReference>
<protein>
    <submittedName>
        <fullName evidence="3">Pyridoxal phosphate-dependent transferase</fullName>
    </submittedName>
</protein>
<dbReference type="InterPro" id="IPR015421">
    <property type="entry name" value="PyrdxlP-dep_Trfase_major"/>
</dbReference>
<sequence length="501" mass="56308">MTVTLKSTSNGHRSAEPPLDHDFHNAWGTIYSNNAFVSDNRARQVWEEYTVSPGRVEQQYHVLLNEYTDRFQSFFNGYWPITFHAHVSDVLIPTTLASLILNTASTCPLVVEDPALSPLLKDDPEPEKVQEFARNLLGWNDAHIKTPKLAIVDGIYGCAYGPLVSPMNRSSTTEYTDQQKAHSSDEWEYRIIGSGPESFYVRRSDFVTEDILSNKLVEAKKEGCVAVICDLVNASDGSVFPPEYFCLLRKCCDKARICLLVDEAMTAIRCGAPLVHQRPEYFEDGQIQPDMIAFGKGLGISGIAINFNGLMMRHLAFHKEELIRQSIRFWRSMVTRPIATPVLIEALGTLNVAAAEDWPARSEQIGKAFREFVIRHAKNDQPPGEEIVRGLGAFIAVPREINKQFNAMAAFRRRSAWARWIPKLNSAAAVDSEAIERYLIGSDAKQLRHIMTEEANRLGTKPLWCWICGIDAMTDDWCRTCFLGHCGTEACAKGFSTHKCL</sequence>
<dbReference type="InterPro" id="IPR015422">
    <property type="entry name" value="PyrdxlP-dep_Trfase_small"/>
</dbReference>
<dbReference type="RefSeq" id="XP_056490414.1">
    <property type="nucleotide sequence ID" value="XM_056627680.1"/>
</dbReference>
<dbReference type="InterPro" id="IPR005814">
    <property type="entry name" value="Aminotrans_3"/>
</dbReference>
<dbReference type="GO" id="GO:0008483">
    <property type="term" value="F:transaminase activity"/>
    <property type="evidence" value="ECO:0007669"/>
    <property type="project" value="InterPro"/>
</dbReference>
<evidence type="ECO:0000313" key="3">
    <source>
        <dbReference type="EMBL" id="KAJ5403172.1"/>
    </source>
</evidence>
<dbReference type="Pfam" id="PF00202">
    <property type="entry name" value="Aminotran_3"/>
    <property type="match status" value="1"/>
</dbReference>
<dbReference type="EMBL" id="JAPZBU010000005">
    <property type="protein sequence ID" value="KAJ5403172.1"/>
    <property type="molecule type" value="Genomic_DNA"/>
</dbReference>
<dbReference type="GeneID" id="81366660"/>
<proteinExistence type="inferred from homology"/>
<keyword evidence="4" id="KW-1185">Reference proteome</keyword>
<name>A0A9W9W4E2_9EURO</name>
<gene>
    <name evidence="3" type="ORF">N7509_003043</name>
</gene>
<keyword evidence="1 2" id="KW-0663">Pyridoxal phosphate</keyword>
<evidence type="ECO:0000256" key="2">
    <source>
        <dbReference type="RuleBase" id="RU003560"/>
    </source>
</evidence>
<dbReference type="GO" id="GO:0030170">
    <property type="term" value="F:pyridoxal phosphate binding"/>
    <property type="evidence" value="ECO:0007669"/>
    <property type="project" value="InterPro"/>
</dbReference>